<reference evidence="2 3" key="1">
    <citation type="journal article" date="2017" name="Nat. Commun.">
        <title>Genome assembly with in vitro proximity ligation data and whole-genome triplication in lettuce.</title>
        <authorList>
            <person name="Reyes-Chin-Wo S."/>
            <person name="Wang Z."/>
            <person name="Yang X."/>
            <person name="Kozik A."/>
            <person name="Arikit S."/>
            <person name="Song C."/>
            <person name="Xia L."/>
            <person name="Froenicke L."/>
            <person name="Lavelle D.O."/>
            <person name="Truco M.J."/>
            <person name="Xia R."/>
            <person name="Zhu S."/>
            <person name="Xu C."/>
            <person name="Xu H."/>
            <person name="Xu X."/>
            <person name="Cox K."/>
            <person name="Korf I."/>
            <person name="Meyers B.C."/>
            <person name="Michelmore R.W."/>
        </authorList>
    </citation>
    <scope>NUCLEOTIDE SEQUENCE [LARGE SCALE GENOMIC DNA]</scope>
    <source>
        <strain evidence="3">cv. Salinas</strain>
        <tissue evidence="2">Seedlings</tissue>
    </source>
</reference>
<comment type="caution">
    <text evidence="2">The sequence shown here is derived from an EMBL/GenBank/DDBJ whole genome shotgun (WGS) entry which is preliminary data.</text>
</comment>
<dbReference type="AlphaFoldDB" id="A0A9R1V5M8"/>
<accession>A0A9R1V5M8</accession>
<gene>
    <name evidence="2" type="ORF">LSAT_V11C600305100</name>
</gene>
<name>A0A9R1V5M8_LACSA</name>
<dbReference type="EMBL" id="NBSK02000006">
    <property type="protein sequence ID" value="KAJ0199798.1"/>
    <property type="molecule type" value="Genomic_DNA"/>
</dbReference>
<proteinExistence type="predicted"/>
<dbReference type="Pfam" id="PF10551">
    <property type="entry name" value="MULE"/>
    <property type="match status" value="1"/>
</dbReference>
<dbReference type="InterPro" id="IPR018289">
    <property type="entry name" value="MULE_transposase_dom"/>
</dbReference>
<sequence length="119" mass="13847">MVVQTHVNDHLTGLFWADDTLKSNYNEFGDVLSFDATYQTNKYSMVLVLFNGVDHHKHYVTFTDGLLARDIANAYVWLFDECRKAFVNQPMMIIDVNVYNHYGIFNVHHKNLKVDGQQC</sequence>
<feature type="domain" description="MULE transposase" evidence="1">
    <location>
        <begin position="31"/>
        <end position="92"/>
    </location>
</feature>
<dbReference type="Proteomes" id="UP000235145">
    <property type="component" value="Unassembled WGS sequence"/>
</dbReference>
<evidence type="ECO:0000313" key="3">
    <source>
        <dbReference type="Proteomes" id="UP000235145"/>
    </source>
</evidence>
<dbReference type="PANTHER" id="PTHR47718">
    <property type="entry name" value="OS01G0519700 PROTEIN"/>
    <property type="match status" value="1"/>
</dbReference>
<evidence type="ECO:0000259" key="1">
    <source>
        <dbReference type="Pfam" id="PF10551"/>
    </source>
</evidence>
<evidence type="ECO:0000313" key="2">
    <source>
        <dbReference type="EMBL" id="KAJ0199798.1"/>
    </source>
</evidence>
<protein>
    <recommendedName>
        <fullName evidence="1">MULE transposase domain-containing protein</fullName>
    </recommendedName>
</protein>
<keyword evidence="3" id="KW-1185">Reference proteome</keyword>
<dbReference type="PANTHER" id="PTHR47718:SF12">
    <property type="entry name" value="PROTEIN FAR1-RELATED SEQUENCE"/>
    <property type="match status" value="1"/>
</dbReference>
<organism evidence="2 3">
    <name type="scientific">Lactuca sativa</name>
    <name type="common">Garden lettuce</name>
    <dbReference type="NCBI Taxonomy" id="4236"/>
    <lineage>
        <taxon>Eukaryota</taxon>
        <taxon>Viridiplantae</taxon>
        <taxon>Streptophyta</taxon>
        <taxon>Embryophyta</taxon>
        <taxon>Tracheophyta</taxon>
        <taxon>Spermatophyta</taxon>
        <taxon>Magnoliopsida</taxon>
        <taxon>eudicotyledons</taxon>
        <taxon>Gunneridae</taxon>
        <taxon>Pentapetalae</taxon>
        <taxon>asterids</taxon>
        <taxon>campanulids</taxon>
        <taxon>Asterales</taxon>
        <taxon>Asteraceae</taxon>
        <taxon>Cichorioideae</taxon>
        <taxon>Cichorieae</taxon>
        <taxon>Lactucinae</taxon>
        <taxon>Lactuca</taxon>
    </lineage>
</organism>